<dbReference type="PANTHER" id="PTHR45566:SF2">
    <property type="entry name" value="NARL SUBFAMILY"/>
    <property type="match status" value="1"/>
</dbReference>
<dbReference type="GO" id="GO:0000160">
    <property type="term" value="P:phosphorelay signal transduction system"/>
    <property type="evidence" value="ECO:0007669"/>
    <property type="project" value="InterPro"/>
</dbReference>
<sequence>MQNKPAVSLTILDDHGLLVDSLSSWFTGNAPDFSVAVAETSWAGCLANGAFPSDVVLMDYQLAEPVSIEARVLTCKAAGSMVVVMSALASPELHDRALAAGADAFFDKSTSMNVVAARMRTLLGMAQINPQGSDSGDSGASQHAEELVKPRLSAGEEQAFVLYCRGLATKEVAEAMNVQFETAKTYLRRVREKYARAGRPASRRADLVRRAAEDGYLT</sequence>
<keyword evidence="2" id="KW-0597">Phosphoprotein</keyword>
<dbReference type="AlphaFoldDB" id="A0A2Z3S098"/>
<name>A0A2Z3S098_9MICO</name>
<dbReference type="Gene3D" id="3.40.50.2300">
    <property type="match status" value="1"/>
</dbReference>
<protein>
    <submittedName>
        <fullName evidence="4">Response regulator protein VraR</fullName>
    </submittedName>
</protein>
<dbReference type="GO" id="GO:0003677">
    <property type="term" value="F:DNA binding"/>
    <property type="evidence" value="ECO:0007669"/>
    <property type="project" value="UniProtKB-KW"/>
</dbReference>
<dbReference type="InterPro" id="IPR036388">
    <property type="entry name" value="WH-like_DNA-bd_sf"/>
</dbReference>
<organism evidence="4 5">
    <name type="scientific">Aurantimicrobium photophilum</name>
    <dbReference type="NCBI Taxonomy" id="1987356"/>
    <lineage>
        <taxon>Bacteria</taxon>
        <taxon>Bacillati</taxon>
        <taxon>Actinomycetota</taxon>
        <taxon>Actinomycetes</taxon>
        <taxon>Micrococcales</taxon>
        <taxon>Microbacteriaceae</taxon>
        <taxon>Aurantimicrobium</taxon>
    </lineage>
</organism>
<dbReference type="InterPro" id="IPR011006">
    <property type="entry name" value="CheY-like_superfamily"/>
</dbReference>
<feature type="modified residue" description="4-aspartylphosphate" evidence="2">
    <location>
        <position position="59"/>
    </location>
</feature>
<gene>
    <name evidence="4" type="ORF">AURMO_00305</name>
</gene>
<dbReference type="Gene3D" id="1.10.10.10">
    <property type="entry name" value="Winged helix-like DNA-binding domain superfamily/Winged helix DNA-binding domain"/>
    <property type="match status" value="1"/>
</dbReference>
<reference evidence="4 5" key="1">
    <citation type="submission" date="2017-10" db="EMBL/GenBank/DDBJ databases">
        <title>Genome of an Actinobacterium that displays light-enhanced growth.</title>
        <authorList>
            <person name="Maresca J.A."/>
            <person name="Hempel P."/>
            <person name="Shevchenko O."/>
            <person name="Miller K.J."/>
            <person name="Hahn M.W."/>
        </authorList>
    </citation>
    <scope>NUCLEOTIDE SEQUENCE [LARGE SCALE GENOMIC DNA]</scope>
    <source>
        <strain evidence="4 5">MWH-Mo1</strain>
    </source>
</reference>
<evidence type="ECO:0000259" key="3">
    <source>
        <dbReference type="PROSITE" id="PS50110"/>
    </source>
</evidence>
<evidence type="ECO:0000256" key="1">
    <source>
        <dbReference type="ARBA" id="ARBA00023125"/>
    </source>
</evidence>
<dbReference type="InterPro" id="IPR016032">
    <property type="entry name" value="Sig_transdc_resp-reg_C-effctor"/>
</dbReference>
<dbReference type="OrthoDB" id="4928917at2"/>
<dbReference type="RefSeq" id="WP_110232824.1">
    <property type="nucleotide sequence ID" value="NZ_CP023994.1"/>
</dbReference>
<dbReference type="EMBL" id="CP023994">
    <property type="protein sequence ID" value="AWR20923.1"/>
    <property type="molecule type" value="Genomic_DNA"/>
</dbReference>
<dbReference type="SUPFAM" id="SSF46894">
    <property type="entry name" value="C-terminal effector domain of the bipartite response regulators"/>
    <property type="match status" value="1"/>
</dbReference>
<keyword evidence="5" id="KW-1185">Reference proteome</keyword>
<dbReference type="InterPro" id="IPR051015">
    <property type="entry name" value="EvgA-like"/>
</dbReference>
<feature type="domain" description="Response regulatory" evidence="3">
    <location>
        <begin position="8"/>
        <end position="123"/>
    </location>
</feature>
<dbReference type="GO" id="GO:0006355">
    <property type="term" value="P:regulation of DNA-templated transcription"/>
    <property type="evidence" value="ECO:0007669"/>
    <property type="project" value="InterPro"/>
</dbReference>
<dbReference type="KEGG" id="aum:AURMO_00305"/>
<evidence type="ECO:0000313" key="5">
    <source>
        <dbReference type="Proteomes" id="UP000246894"/>
    </source>
</evidence>
<accession>A0A2Z3S098</accession>
<dbReference type="Proteomes" id="UP000246894">
    <property type="component" value="Chromosome"/>
</dbReference>
<proteinExistence type="predicted"/>
<dbReference type="SUPFAM" id="SSF52172">
    <property type="entry name" value="CheY-like"/>
    <property type="match status" value="1"/>
</dbReference>
<evidence type="ECO:0000313" key="4">
    <source>
        <dbReference type="EMBL" id="AWR20923.1"/>
    </source>
</evidence>
<evidence type="ECO:0000256" key="2">
    <source>
        <dbReference type="PROSITE-ProRule" id="PRU00169"/>
    </source>
</evidence>
<dbReference type="InterPro" id="IPR001789">
    <property type="entry name" value="Sig_transdc_resp-reg_receiver"/>
</dbReference>
<keyword evidence="1" id="KW-0238">DNA-binding</keyword>
<dbReference type="PROSITE" id="PS50110">
    <property type="entry name" value="RESPONSE_REGULATORY"/>
    <property type="match status" value="1"/>
</dbReference>
<dbReference type="PANTHER" id="PTHR45566">
    <property type="entry name" value="HTH-TYPE TRANSCRIPTIONAL REGULATOR YHJB-RELATED"/>
    <property type="match status" value="1"/>
</dbReference>